<evidence type="ECO:0000313" key="1">
    <source>
        <dbReference type="EMBL" id="SCW90627.1"/>
    </source>
</evidence>
<comment type="caution">
    <text evidence="1">The sequence shown here is derived from an EMBL/GenBank/DDBJ whole genome shotgun (WGS) entry which is preliminary data.</text>
</comment>
<name>A0AB37ZG40_9PSED</name>
<proteinExistence type="predicted"/>
<dbReference type="EMBL" id="FMTL01000017">
    <property type="protein sequence ID" value="SCW90627.1"/>
    <property type="molecule type" value="Genomic_DNA"/>
</dbReference>
<protein>
    <submittedName>
        <fullName evidence="1">Uncharacterized protein</fullName>
    </submittedName>
</protein>
<accession>A0AB37ZG40</accession>
<dbReference type="RefSeq" id="WP_090256308.1">
    <property type="nucleotide sequence ID" value="NZ_FMTL01000017.1"/>
</dbReference>
<reference evidence="1 2" key="1">
    <citation type="submission" date="2016-10" db="EMBL/GenBank/DDBJ databases">
        <authorList>
            <person name="Varghese N."/>
            <person name="Submissions S."/>
        </authorList>
    </citation>
    <scope>NUCLEOTIDE SEQUENCE [LARGE SCALE GENOMIC DNA]</scope>
    <source>
        <strain evidence="1 2">DSM 17833</strain>
    </source>
</reference>
<organism evidence="1 2">
    <name type="scientific">Pseudomonas peli</name>
    <dbReference type="NCBI Taxonomy" id="592361"/>
    <lineage>
        <taxon>Bacteria</taxon>
        <taxon>Pseudomonadati</taxon>
        <taxon>Pseudomonadota</taxon>
        <taxon>Gammaproteobacteria</taxon>
        <taxon>Pseudomonadales</taxon>
        <taxon>Pseudomonadaceae</taxon>
        <taxon>Pseudomonas</taxon>
    </lineage>
</organism>
<dbReference type="Pfam" id="PF20213">
    <property type="entry name" value="DUF6573"/>
    <property type="match status" value="1"/>
</dbReference>
<dbReference type="InterPro" id="IPR046480">
    <property type="entry name" value="DUF6573"/>
</dbReference>
<gene>
    <name evidence="1" type="ORF">SAMN05216370_0163</name>
</gene>
<sequence length="133" mass="14498">MFEDAEVISRYTRADALADGSLVDVTQTAKEAGFLFPVAVTQATWLDCVAWGATEKANKPQALQDEAGRLWDVVYMAFLAARSNREASRLEFSVYRVPTDGRGLKARPVSLVLHIGPGDSGEPVITIMQPLES</sequence>
<dbReference type="AlphaFoldDB" id="A0AB37ZG40"/>
<evidence type="ECO:0000313" key="2">
    <source>
        <dbReference type="Proteomes" id="UP000242418"/>
    </source>
</evidence>
<keyword evidence="2" id="KW-1185">Reference proteome</keyword>
<dbReference type="Proteomes" id="UP000242418">
    <property type="component" value="Unassembled WGS sequence"/>
</dbReference>